<dbReference type="Proteomes" id="UP000050360">
    <property type="component" value="Unassembled WGS sequence"/>
</dbReference>
<dbReference type="PATRIC" id="fig|1719120.3.peg.3561"/>
<dbReference type="AlphaFoldDB" id="A0A0P8A6I6"/>
<name>A0A0P8A6I6_9EURY</name>
<dbReference type="SUPFAM" id="SSF52172">
    <property type="entry name" value="CheY-like"/>
    <property type="match status" value="1"/>
</dbReference>
<reference evidence="3 4" key="1">
    <citation type="submission" date="2015-09" db="EMBL/GenBank/DDBJ databases">
        <title>A metagenomics-based metabolic model of nitrate-dependent anaerobic oxidation of methane by Methanoperedens-like archaea.</title>
        <authorList>
            <person name="Arshad A."/>
            <person name="Speth D.R."/>
            <person name="De Graaf R.M."/>
            <person name="Op Den Camp H.J."/>
            <person name="Jetten M.S."/>
            <person name="Welte C.U."/>
        </authorList>
    </citation>
    <scope>NUCLEOTIDE SEQUENCE [LARGE SCALE GENOMIC DNA]</scope>
</reference>
<evidence type="ECO:0000313" key="3">
    <source>
        <dbReference type="EMBL" id="KPQ42187.1"/>
    </source>
</evidence>
<feature type="domain" description="Response regulatory" evidence="2">
    <location>
        <begin position="9"/>
        <end position="58"/>
    </location>
</feature>
<sequence length="58" mass="6567">MVNQDNRAKVLVVDDEPANVELIFGYLENHYDLIPAYSGKEALEKVISDKPDIYPPGY</sequence>
<evidence type="ECO:0000256" key="1">
    <source>
        <dbReference type="PROSITE-ProRule" id="PRU00169"/>
    </source>
</evidence>
<proteinExistence type="predicted"/>
<dbReference type="Gene3D" id="3.40.50.2300">
    <property type="match status" value="1"/>
</dbReference>
<dbReference type="InterPro" id="IPR011006">
    <property type="entry name" value="CheY-like_superfamily"/>
</dbReference>
<dbReference type="InterPro" id="IPR001789">
    <property type="entry name" value="Sig_transdc_resp-reg_receiver"/>
</dbReference>
<dbReference type="EMBL" id="LKCM01000260">
    <property type="protein sequence ID" value="KPQ42187.1"/>
    <property type="molecule type" value="Genomic_DNA"/>
</dbReference>
<comment type="caution">
    <text evidence="3">The sequence shown here is derived from an EMBL/GenBank/DDBJ whole genome shotgun (WGS) entry which is preliminary data.</text>
</comment>
<protein>
    <submittedName>
        <fullName evidence="3">Response regulator receiver</fullName>
    </submittedName>
</protein>
<accession>A0A0P8A6I6</accession>
<evidence type="ECO:0000313" key="4">
    <source>
        <dbReference type="Proteomes" id="UP000050360"/>
    </source>
</evidence>
<dbReference type="GO" id="GO:0000160">
    <property type="term" value="P:phosphorelay signal transduction system"/>
    <property type="evidence" value="ECO:0007669"/>
    <property type="project" value="InterPro"/>
</dbReference>
<dbReference type="PROSITE" id="PS50110">
    <property type="entry name" value="RESPONSE_REGULATORY"/>
    <property type="match status" value="1"/>
</dbReference>
<evidence type="ECO:0000259" key="2">
    <source>
        <dbReference type="PROSITE" id="PS50110"/>
    </source>
</evidence>
<comment type="caution">
    <text evidence="1">Lacks conserved residue(s) required for the propagation of feature annotation.</text>
</comment>
<organism evidence="3 4">
    <name type="scientific">Candidatus Methanoperedens nitratireducens</name>
    <dbReference type="NCBI Taxonomy" id="1392998"/>
    <lineage>
        <taxon>Archaea</taxon>
        <taxon>Methanobacteriati</taxon>
        <taxon>Methanobacteriota</taxon>
        <taxon>Stenosarchaea group</taxon>
        <taxon>Methanomicrobia</taxon>
        <taxon>Methanosarcinales</taxon>
        <taxon>ANME-2 cluster</taxon>
        <taxon>Candidatus Methanoperedentaceae</taxon>
        <taxon>Candidatus Methanoperedens</taxon>
    </lineage>
</organism>
<gene>
    <name evidence="3" type="ORF">MPEBLZ_03273</name>
</gene>